<dbReference type="EMBL" id="JAUPEV010000014">
    <property type="protein sequence ID" value="MDO7253803.1"/>
    <property type="molecule type" value="Genomic_DNA"/>
</dbReference>
<dbReference type="Proteomes" id="UP001240777">
    <property type="component" value="Unassembled WGS sequence"/>
</dbReference>
<sequence length="353" mass="39937">MKILTILGARPQFIKASSQSKAFKKYPEIQEIILHTGQHYDFKMSQVFFSDLDIPKPTFFLKSGGKTHAKMTGEMMEGIEKIILKIKPDRVLVYGDTNSTLAGALSAAKLHIPIIHIEAGLRSFNIQMPEEINRILTDRISSLLFCPTQNAYENLKKEGFLNFPCKIHISGDVMLDSIKQYSKYAKKPNIPLSNNFVLATIHRAENTNDIEKLKSIFDALEYIGREVQVILPLHPRVAKILKHQKINTSNISFIDPLGYLEMIWLLQNTQAVFTDSGGLQKEAYFFSKPCFVLREESEWVELTKNNCNILVGADKEKIISCFGNISDLFARSFPKNLFGDGCATELIAKTILE</sequence>
<keyword evidence="1 4" id="KW-0413">Isomerase</keyword>
<dbReference type="GO" id="GO:0008761">
    <property type="term" value="F:UDP-N-acetylglucosamine 2-epimerase activity"/>
    <property type="evidence" value="ECO:0007669"/>
    <property type="project" value="UniProtKB-EC"/>
</dbReference>
<dbReference type="InterPro" id="IPR029767">
    <property type="entry name" value="WecB-like"/>
</dbReference>
<comment type="caution">
    <text evidence="4">The sequence shown here is derived from an EMBL/GenBank/DDBJ whole genome shotgun (WGS) entry which is preliminary data.</text>
</comment>
<evidence type="ECO:0000313" key="5">
    <source>
        <dbReference type="Proteomes" id="UP001177258"/>
    </source>
</evidence>
<proteinExistence type="inferred from homology"/>
<dbReference type="Pfam" id="PF02350">
    <property type="entry name" value="Epimerase_2"/>
    <property type="match status" value="1"/>
</dbReference>
<evidence type="ECO:0000313" key="3">
    <source>
        <dbReference type="EMBL" id="MDO7253803.1"/>
    </source>
</evidence>
<comment type="similarity">
    <text evidence="1">Belongs to the UDP-N-acetylglucosamine 2-epimerase family.</text>
</comment>
<gene>
    <name evidence="4" type="primary">wecB</name>
    <name evidence="3" type="ORF">Q5I04_07785</name>
    <name evidence="4" type="ORF">Q5I06_02650</name>
</gene>
<accession>A0AA90PY55</accession>
<dbReference type="PANTHER" id="PTHR43174:SF1">
    <property type="entry name" value="UDP-N-ACETYLGLUCOSAMINE 2-EPIMERASE"/>
    <property type="match status" value="1"/>
</dbReference>
<protein>
    <submittedName>
        <fullName evidence="4">UDP-N-acetylglucosamine 2-epimerase (Non-hydrolyzing)</fullName>
        <ecNumber evidence="4">5.1.3.14</ecNumber>
    </submittedName>
</protein>
<keyword evidence="6" id="KW-1185">Reference proteome</keyword>
<dbReference type="EC" id="5.1.3.14" evidence="4"/>
<dbReference type="EMBL" id="JAUYZK010000003">
    <property type="protein sequence ID" value="MDP2538683.1"/>
    <property type="molecule type" value="Genomic_DNA"/>
</dbReference>
<dbReference type="PANTHER" id="PTHR43174">
    <property type="entry name" value="UDP-N-ACETYLGLUCOSAMINE 2-EPIMERASE"/>
    <property type="match status" value="1"/>
</dbReference>
<dbReference type="Proteomes" id="UP001177258">
    <property type="component" value="Unassembled WGS sequence"/>
</dbReference>
<reference evidence="4 6" key="1">
    <citation type="submission" date="2023-07" db="EMBL/GenBank/DDBJ databases">
        <title>Unpublished Manusciprt.</title>
        <authorList>
            <person name="Aydin F."/>
            <person name="Tarhane S."/>
            <person name="Saticioglu I.B."/>
            <person name="Karakaya E."/>
            <person name="Abay S."/>
            <person name="Guran O."/>
            <person name="Bozkurt E."/>
            <person name="Uzum N."/>
            <person name="Olgun K."/>
            <person name="Jablonski D."/>
        </authorList>
    </citation>
    <scope>NUCLEOTIDE SEQUENCE</scope>
    <source>
        <strain evidence="6">faydin-H75</strain>
        <strain evidence="4">Faydin-H76</strain>
    </source>
</reference>
<dbReference type="InterPro" id="IPR003331">
    <property type="entry name" value="UDP_GlcNAc_Epimerase_2_dom"/>
</dbReference>
<dbReference type="AlphaFoldDB" id="A0AA90PY55"/>
<dbReference type="RefSeq" id="WP_305517641.1">
    <property type="nucleotide sequence ID" value="NZ_JAUPEV010000014.1"/>
</dbReference>
<dbReference type="Gene3D" id="3.40.50.2000">
    <property type="entry name" value="Glycogen Phosphorylase B"/>
    <property type="match status" value="2"/>
</dbReference>
<evidence type="ECO:0000256" key="1">
    <source>
        <dbReference type="RuleBase" id="RU003513"/>
    </source>
</evidence>
<evidence type="ECO:0000313" key="4">
    <source>
        <dbReference type="EMBL" id="MDP2538683.1"/>
    </source>
</evidence>
<dbReference type="CDD" id="cd03786">
    <property type="entry name" value="GTB_UDP-GlcNAc_2-Epimerase"/>
    <property type="match status" value="1"/>
</dbReference>
<reference evidence="3" key="2">
    <citation type="submission" date="2023-07" db="EMBL/GenBank/DDBJ databases">
        <authorList>
            <person name="Aydin F."/>
            <person name="Tarhane S."/>
            <person name="Saticioglu I.B."/>
            <person name="Karakaya E."/>
            <person name="Abay S."/>
            <person name="Guran O."/>
            <person name="Bozkurt E."/>
            <person name="Uzum N."/>
            <person name="Olgun K."/>
            <person name="Jablonski D."/>
        </authorList>
    </citation>
    <scope>NUCLEOTIDE SEQUENCE</scope>
    <source>
        <strain evidence="3">Faydin-H75</strain>
    </source>
</reference>
<dbReference type="SUPFAM" id="SSF53756">
    <property type="entry name" value="UDP-Glycosyltransferase/glycogen phosphorylase"/>
    <property type="match status" value="1"/>
</dbReference>
<feature type="domain" description="UDP-N-acetylglucosamine 2-epimerase" evidence="2">
    <location>
        <begin position="21"/>
        <end position="351"/>
    </location>
</feature>
<organism evidence="4 5">
    <name type="scientific">Helicobacter cappadocius</name>
    <dbReference type="NCBI Taxonomy" id="3063998"/>
    <lineage>
        <taxon>Bacteria</taxon>
        <taxon>Pseudomonadati</taxon>
        <taxon>Campylobacterota</taxon>
        <taxon>Epsilonproteobacteria</taxon>
        <taxon>Campylobacterales</taxon>
        <taxon>Helicobacteraceae</taxon>
        <taxon>Helicobacter</taxon>
    </lineage>
</organism>
<dbReference type="NCBIfam" id="TIGR00236">
    <property type="entry name" value="wecB"/>
    <property type="match status" value="1"/>
</dbReference>
<reference evidence="3 5" key="3">
    <citation type="journal article" date="2024" name="Syst. Appl. Microbiol.">
        <title>Helicobacter cappadocius sp. nov., from lizards: The first psychrotrophic Helicobacter species.</title>
        <authorList>
            <person name="Aydin F."/>
            <person name="Tarhane S."/>
            <person name="Karakaya E."/>
            <person name="Abay S."/>
            <person name="Kayman T."/>
            <person name="Guran O."/>
            <person name="Bozkurt E."/>
            <person name="Uzum N."/>
            <person name="Avci A."/>
            <person name="Olgun K."/>
            <person name="Jablonski D."/>
            <person name="Guran C."/>
            <person name="Burcin Saticioglu I."/>
        </authorList>
    </citation>
    <scope>NUCLEOTIDE SEQUENCE [LARGE SCALE GENOMIC DNA]</scope>
    <source>
        <strain evidence="3">Faydin-H75</strain>
        <strain evidence="5">faydin-H76</strain>
    </source>
</reference>
<name>A0AA90PY55_9HELI</name>
<evidence type="ECO:0000313" key="6">
    <source>
        <dbReference type="Proteomes" id="UP001240777"/>
    </source>
</evidence>
<evidence type="ECO:0000259" key="2">
    <source>
        <dbReference type="Pfam" id="PF02350"/>
    </source>
</evidence>